<evidence type="ECO:0000313" key="2">
    <source>
        <dbReference type="EMBL" id="RUT08419.1"/>
    </source>
</evidence>
<dbReference type="AlphaFoldDB" id="A0A3S1DEC0"/>
<accession>A0A3S1DEC0</accession>
<reference evidence="2" key="1">
    <citation type="submission" date="2018-12" db="EMBL/GenBank/DDBJ databases">
        <authorList>
            <person name="Will S."/>
            <person name="Neumann-Schaal M."/>
            <person name="Henke P."/>
        </authorList>
    </citation>
    <scope>NUCLEOTIDE SEQUENCE</scope>
    <source>
        <strain evidence="2">PCC 7102</strain>
    </source>
</reference>
<comment type="caution">
    <text evidence="2">The sequence shown here is derived from an EMBL/GenBank/DDBJ whole genome shotgun (WGS) entry which is preliminary data.</text>
</comment>
<dbReference type="RefSeq" id="WP_127080224.1">
    <property type="nucleotide sequence ID" value="NZ_RSCL01000003.1"/>
</dbReference>
<dbReference type="EMBL" id="RSCL01000003">
    <property type="protein sequence ID" value="RUT08419.1"/>
    <property type="molecule type" value="Genomic_DNA"/>
</dbReference>
<protein>
    <submittedName>
        <fullName evidence="2">Uncharacterized protein</fullName>
    </submittedName>
</protein>
<sequence>MTVKLGAIAAATGIATAGVQLFWSLASGSYNAGSRMEAMQTELKLLRKDVQTQNQLYQAQNQIYEYRLQQLEDKKFPGNGRRE</sequence>
<organism evidence="2 3">
    <name type="scientific">Dulcicalothrix desertica PCC 7102</name>
    <dbReference type="NCBI Taxonomy" id="232991"/>
    <lineage>
        <taxon>Bacteria</taxon>
        <taxon>Bacillati</taxon>
        <taxon>Cyanobacteriota</taxon>
        <taxon>Cyanophyceae</taxon>
        <taxon>Nostocales</taxon>
        <taxon>Calotrichaceae</taxon>
        <taxon>Dulcicalothrix</taxon>
    </lineage>
</organism>
<gene>
    <name evidence="2" type="ORF">DSM106972_015870</name>
</gene>
<name>A0A3S1DEC0_9CYAN</name>
<keyword evidence="1" id="KW-0175">Coiled coil</keyword>
<evidence type="ECO:0000313" key="3">
    <source>
        <dbReference type="Proteomes" id="UP000271624"/>
    </source>
</evidence>
<proteinExistence type="predicted"/>
<reference evidence="2" key="2">
    <citation type="journal article" date="2019" name="Genome Biol. Evol.">
        <title>Day and night: Metabolic profiles and evolutionary relationships of six axenic non-marine cyanobacteria.</title>
        <authorList>
            <person name="Will S.E."/>
            <person name="Henke P."/>
            <person name="Boedeker C."/>
            <person name="Huang S."/>
            <person name="Brinkmann H."/>
            <person name="Rohde M."/>
            <person name="Jarek M."/>
            <person name="Friedl T."/>
            <person name="Seufert S."/>
            <person name="Schumacher M."/>
            <person name="Overmann J."/>
            <person name="Neumann-Schaal M."/>
            <person name="Petersen J."/>
        </authorList>
    </citation>
    <scope>NUCLEOTIDE SEQUENCE [LARGE SCALE GENOMIC DNA]</scope>
    <source>
        <strain evidence="2">PCC 7102</strain>
    </source>
</reference>
<feature type="coiled-coil region" evidence="1">
    <location>
        <begin position="36"/>
        <end position="74"/>
    </location>
</feature>
<dbReference type="Proteomes" id="UP000271624">
    <property type="component" value="Unassembled WGS sequence"/>
</dbReference>
<evidence type="ECO:0000256" key="1">
    <source>
        <dbReference type="SAM" id="Coils"/>
    </source>
</evidence>
<keyword evidence="3" id="KW-1185">Reference proteome</keyword>